<dbReference type="InterPro" id="IPR027417">
    <property type="entry name" value="P-loop_NTPase"/>
</dbReference>
<sequence>MSNAHSGNIVAFFARSIAEASGIPRPVLIVTPDTDTGWNDFGHKFQARLYLLRTTPQGDEGFDYFPMRLMFQGQDNTISYLNQLFDQHGPLVACTQVKEPFCSILTQDSSYRDLVSELKLEEAVHGLSQIGDAVVLESRGIAHPRLELVQSESFHMGALRDSKSYSAWRHAKRHLRHDPPPPITDAATNFLVKTHIPGLANAYEVNFEFNKEELLRNRIAVLIGQNGVGKTQFLLSIIKRAIQSKKNDLIPGALTEAQIEPALSFNGLMVFSSVSSDRYPEAIAPWDGGLDYNYFSLLPQDPRLSYGIDTLTAALADIIRSKDSFGTPGSEDNTQTRSDVLEDALKYFTDWQSIHLPILKETPSGVIRTVELSNGRYASLHSINGEQRTLKTIRYLDWKRPPVIIKDGVFRHLSSGQVALMRFAVQAIGSIQQGSLILMDEPETHLHPNFISVLIEVLHTILEATRSCAIIATHSAYIVREVPRSRVLVFRVQDEAAEVSHPRLQTFGSSIDSISQFVFGDSEIEHLHETLLTKWLSNEASIEAVLEKYGAELNPESLSYIRKIISEQEP</sequence>
<reference evidence="2 3" key="1">
    <citation type="submission" date="2022-11" db="EMBL/GenBank/DDBJ databases">
        <title>Minimal conservation of predation-associated metabolite biosynthetic gene clusters underscores biosynthetic potential of Myxococcota including descriptions for ten novel species: Archangium lansinium sp. nov., Myxococcus landrumus sp. nov., Nannocystis bai.</title>
        <authorList>
            <person name="Ahearne A."/>
            <person name="Stevens C."/>
            <person name="Phillips K."/>
        </authorList>
    </citation>
    <scope>NUCLEOTIDE SEQUENCE [LARGE SCALE GENOMIC DNA]</scope>
    <source>
        <strain evidence="2 3">MIWBW</strain>
    </source>
</reference>
<name>A0ABT3ZXS2_9BACT</name>
<evidence type="ECO:0000313" key="3">
    <source>
        <dbReference type="Proteomes" id="UP001207654"/>
    </source>
</evidence>
<organism evidence="2 3">
    <name type="scientific">Archangium lansingense</name>
    <dbReference type="NCBI Taxonomy" id="2995310"/>
    <lineage>
        <taxon>Bacteria</taxon>
        <taxon>Pseudomonadati</taxon>
        <taxon>Myxococcota</taxon>
        <taxon>Myxococcia</taxon>
        <taxon>Myxococcales</taxon>
        <taxon>Cystobacterineae</taxon>
        <taxon>Archangiaceae</taxon>
        <taxon>Archangium</taxon>
    </lineage>
</organism>
<dbReference type="PANTHER" id="PTHR43581:SF2">
    <property type="entry name" value="EXCINUCLEASE ATPASE SUBUNIT"/>
    <property type="match status" value="1"/>
</dbReference>
<proteinExistence type="predicted"/>
<keyword evidence="3" id="KW-1185">Reference proteome</keyword>
<evidence type="ECO:0000313" key="2">
    <source>
        <dbReference type="EMBL" id="MCY1074111.1"/>
    </source>
</evidence>
<gene>
    <name evidence="2" type="ORF">OV287_06405</name>
</gene>
<dbReference type="RefSeq" id="WP_267533092.1">
    <property type="nucleotide sequence ID" value="NZ_JAPNKA010000001.1"/>
</dbReference>
<dbReference type="PANTHER" id="PTHR43581">
    <property type="entry name" value="ATP/GTP PHOSPHATASE"/>
    <property type="match status" value="1"/>
</dbReference>
<dbReference type="SMART" id="SM00382">
    <property type="entry name" value="AAA"/>
    <property type="match status" value="1"/>
</dbReference>
<protein>
    <submittedName>
        <fullName evidence="2">AAA family ATPase</fullName>
    </submittedName>
</protein>
<dbReference type="InterPro" id="IPR051396">
    <property type="entry name" value="Bact_Antivir_Def_Nuclease"/>
</dbReference>
<dbReference type="Proteomes" id="UP001207654">
    <property type="component" value="Unassembled WGS sequence"/>
</dbReference>
<dbReference type="InterPro" id="IPR003593">
    <property type="entry name" value="AAA+_ATPase"/>
</dbReference>
<dbReference type="SUPFAM" id="SSF52540">
    <property type="entry name" value="P-loop containing nucleoside triphosphate hydrolases"/>
    <property type="match status" value="1"/>
</dbReference>
<dbReference type="Pfam" id="PF13304">
    <property type="entry name" value="AAA_21"/>
    <property type="match status" value="1"/>
</dbReference>
<evidence type="ECO:0000259" key="1">
    <source>
        <dbReference type="SMART" id="SM00382"/>
    </source>
</evidence>
<dbReference type="InterPro" id="IPR003959">
    <property type="entry name" value="ATPase_AAA_core"/>
</dbReference>
<feature type="domain" description="AAA+ ATPase" evidence="1">
    <location>
        <begin position="216"/>
        <end position="494"/>
    </location>
</feature>
<dbReference type="EMBL" id="JAPNKA010000001">
    <property type="protein sequence ID" value="MCY1074111.1"/>
    <property type="molecule type" value="Genomic_DNA"/>
</dbReference>
<accession>A0ABT3ZXS2</accession>
<dbReference type="Gene3D" id="3.40.50.300">
    <property type="entry name" value="P-loop containing nucleotide triphosphate hydrolases"/>
    <property type="match status" value="1"/>
</dbReference>
<comment type="caution">
    <text evidence="2">The sequence shown here is derived from an EMBL/GenBank/DDBJ whole genome shotgun (WGS) entry which is preliminary data.</text>
</comment>